<evidence type="ECO:0000313" key="3">
    <source>
        <dbReference type="Proteomes" id="UP001155901"/>
    </source>
</evidence>
<reference evidence="1" key="1">
    <citation type="submission" date="2021-07" db="EMBL/GenBank/DDBJ databases">
        <title>Characterization of violacein-producing bacteria and related species.</title>
        <authorList>
            <person name="Wilson H.S."/>
            <person name="De Leon M.E."/>
        </authorList>
    </citation>
    <scope>NUCLEOTIDE SEQUENCE</scope>
    <source>
        <strain evidence="1">HSC-15S17</strain>
    </source>
</reference>
<reference evidence="2" key="2">
    <citation type="submission" date="2022-03" db="EMBL/GenBank/DDBJ databases">
        <title>Genome Encyclopedia of Bacteria and Archaea VI: Functional Genomics of Type Strains.</title>
        <authorList>
            <person name="Whitman W."/>
        </authorList>
    </citation>
    <scope>NUCLEOTIDE SEQUENCE</scope>
    <source>
        <strain evidence="2">HSC-15S17</strain>
    </source>
</reference>
<dbReference type="EMBL" id="JALJZU010000001">
    <property type="protein sequence ID" value="MCP2007096.1"/>
    <property type="molecule type" value="Genomic_DNA"/>
</dbReference>
<accession>A0AA41L862</accession>
<dbReference type="RefSeq" id="WP_217942698.1">
    <property type="nucleotide sequence ID" value="NZ_JAHTGR010000006.1"/>
</dbReference>
<gene>
    <name evidence="1" type="ORF">KVP70_13250</name>
    <name evidence="2" type="ORF">L1274_000784</name>
</gene>
<keyword evidence="4" id="KW-1185">Reference proteome</keyword>
<dbReference type="EMBL" id="JAHTGR010000006">
    <property type="protein sequence ID" value="MBV6321910.1"/>
    <property type="molecule type" value="Genomic_DNA"/>
</dbReference>
<protein>
    <submittedName>
        <fullName evidence="1">Uncharacterized protein</fullName>
    </submittedName>
</protein>
<evidence type="ECO:0000313" key="2">
    <source>
        <dbReference type="EMBL" id="MCP2007096.1"/>
    </source>
</evidence>
<sequence length="63" mass="6696">MKMTVDELIAKLQEISAAGAGQLPVEVHKNEAYGSFDVEVSVQPPRIGVHGPIPARVCIDPAD</sequence>
<evidence type="ECO:0000313" key="4">
    <source>
        <dbReference type="Proteomes" id="UP001162889"/>
    </source>
</evidence>
<name>A0AA41L862_9BURK</name>
<evidence type="ECO:0000313" key="1">
    <source>
        <dbReference type="EMBL" id="MBV6321910.1"/>
    </source>
</evidence>
<dbReference type="Proteomes" id="UP001155901">
    <property type="component" value="Unassembled WGS sequence"/>
</dbReference>
<comment type="caution">
    <text evidence="1">The sequence shown here is derived from an EMBL/GenBank/DDBJ whole genome shotgun (WGS) entry which is preliminary data.</text>
</comment>
<dbReference type="AlphaFoldDB" id="A0AA41L862"/>
<dbReference type="Proteomes" id="UP001162889">
    <property type="component" value="Unassembled WGS sequence"/>
</dbReference>
<proteinExistence type="predicted"/>
<organism evidence="1 3">
    <name type="scientific">Duganella violaceipulchra</name>
    <dbReference type="NCBI Taxonomy" id="2849652"/>
    <lineage>
        <taxon>Bacteria</taxon>
        <taxon>Pseudomonadati</taxon>
        <taxon>Pseudomonadota</taxon>
        <taxon>Betaproteobacteria</taxon>
        <taxon>Burkholderiales</taxon>
        <taxon>Oxalobacteraceae</taxon>
        <taxon>Telluria group</taxon>
        <taxon>Duganella</taxon>
    </lineage>
</organism>